<keyword evidence="1" id="KW-1133">Transmembrane helix</keyword>
<feature type="transmembrane region" description="Helical" evidence="1">
    <location>
        <begin position="1053"/>
        <end position="1073"/>
    </location>
</feature>
<keyword evidence="1" id="KW-0472">Membrane</keyword>
<feature type="transmembrane region" description="Helical" evidence="1">
    <location>
        <begin position="1094"/>
        <end position="1111"/>
    </location>
</feature>
<evidence type="ECO:0000313" key="2">
    <source>
        <dbReference type="EMBL" id="KAI1695215.1"/>
    </source>
</evidence>
<gene>
    <name evidence="2" type="ORF">DdX_19708</name>
</gene>
<name>A0AAD4MMQ1_9BILA</name>
<accession>A0AAD4MMQ1</accession>
<comment type="caution">
    <text evidence="2">The sequence shown here is derived from an EMBL/GenBank/DDBJ whole genome shotgun (WGS) entry which is preliminary data.</text>
</comment>
<protein>
    <submittedName>
        <fullName evidence="2">MeTHuselah like protein</fullName>
    </submittedName>
</protein>
<evidence type="ECO:0000256" key="1">
    <source>
        <dbReference type="SAM" id="Phobius"/>
    </source>
</evidence>
<proteinExistence type="predicted"/>
<dbReference type="EMBL" id="JAKKPZ010000428">
    <property type="protein sequence ID" value="KAI1695215.1"/>
    <property type="molecule type" value="Genomic_DNA"/>
</dbReference>
<evidence type="ECO:0000313" key="3">
    <source>
        <dbReference type="Proteomes" id="UP001201812"/>
    </source>
</evidence>
<dbReference type="Proteomes" id="UP001201812">
    <property type="component" value="Unassembled WGS sequence"/>
</dbReference>
<feature type="transmembrane region" description="Helical" evidence="1">
    <location>
        <begin position="1131"/>
        <end position="1156"/>
    </location>
</feature>
<feature type="transmembrane region" description="Helical" evidence="1">
    <location>
        <begin position="1013"/>
        <end position="1033"/>
    </location>
</feature>
<feature type="transmembrane region" description="Helical" evidence="1">
    <location>
        <begin position="969"/>
        <end position="992"/>
    </location>
</feature>
<sequence>MSSKEQSFYTTWGRSISSALDIDRPLANNFALGNSPSVTYYGYIETCDDGSCYAVPGMTVTYDLDTANIVMSCSTPIAIDMEETLPVAQIMSTNAYTDAITSVLDDSKKPCNDSILLVLEFTKGETYTTFIDFAYVRTYSDVRALDRWRINHKATGMYSSASIICDSASIVSPSCVEEKNGMLGVSKTINATVPQKGNSFGAKQCVVQNPDMIYVEMESVGKQPSQNFTIFASLNQTDVHPNKGEEGTQQRKWYPILWFDIPVWSANYTTRYCTHVEQLLSDGLNHTSYICARRNVTEKYFKSLAKNKSDNPRRVTYYGYIETCDDGSCYAVPGMTVTYDLDNANIVMSCSTPIAIDMEETLPVAQIMSTNAYRSKNLTFLDGSARPCNDTIPLVLEFTKGETHSVVIDIASSSANFNERGRAYTVMLHFETNGSMKIAYPPPYNDETWNCSVVEQTKRRACFCQGNYAMDYCQNRSYPVQSQTFDTMAGDYEYYHIYGILPWAGVVYNYYFNVRKYRSMYASIPCKTTNILLPSGIEDKNGMFGVSSVINATVPKKSYFLGVTQCVVQSPDGLYTDLQFSPNFTIFASPNLTDADNDKEGAQQRKDTQEQKWHPIFWFDLPAWSANYTKRYCARVEQLLSDGLTHTSCICARRNVSEKFFKGLLRNEGDGTTPVTTEIRPFTELYSTPKVKQTTDAMISLDLEDVYETISRMSELGNISTEVTMYVLSTVDKLLNDELEMSPSNASRLLTSLNSIVTNSCCDINFTGHSNLAVIRQSVTCNGSYAKNWPVMRQIKRGSTCNLLDRGVESQMSIVIPYETVCDGNENHEFLLIYYSFANKALFVERDRKDREDSCDRKEHVRKNFPVLSAQLFDKPSMRMIHQIVVNGGYLPMAKIEFPMQMMEAPLHGSLNLGYWNGTKWVEVRNPKATIRGNNYAYVVEHLTDFTLIVDGLEMDPILCDAILNHFSILLNFLSFAGLVVLICSLIIQRYIRKPKAQRRLFTERRIKRLSKKYTASQPTYFALLALFHMGFVLFSDARDLLWPFTCQAAAMIMYWLLLTCILVTTFQSLNILKILSSSSVLENWLKTVIGRKIIAMVTFGVPTTIVIILKSTVPDFFDRHDYFCWIRPDYILPAVTLPLGLHGLNAIAIFCMVAVRVFSEGNLFGANILFGHSSVRKIVSSGSMKTTSSSCSESTNSSTNSHSQWMEKSFALLGMQLMLGVPWEETVDQWKGRCIYATVYVADTKLSPAKGFTAWTMSGLSFSPQSGHLVDDLIKTFHDDPENFPIFLHFYLILVKCMRDTIRSLWLHQDDCRGRYLTKSDDVEIHEIPLGEPHVILSRFTSQEAMHTLQTHFKNWNRPGYAVEGKAVLNLSQRSIYRLKNMLYIFTFLAAYS</sequence>
<keyword evidence="3" id="KW-1185">Reference proteome</keyword>
<organism evidence="2 3">
    <name type="scientific">Ditylenchus destructor</name>
    <dbReference type="NCBI Taxonomy" id="166010"/>
    <lineage>
        <taxon>Eukaryota</taxon>
        <taxon>Metazoa</taxon>
        <taxon>Ecdysozoa</taxon>
        <taxon>Nematoda</taxon>
        <taxon>Chromadorea</taxon>
        <taxon>Rhabditida</taxon>
        <taxon>Tylenchina</taxon>
        <taxon>Tylenchomorpha</taxon>
        <taxon>Sphaerularioidea</taxon>
        <taxon>Anguinidae</taxon>
        <taxon>Anguininae</taxon>
        <taxon>Ditylenchus</taxon>
    </lineage>
</organism>
<reference evidence="2" key="1">
    <citation type="submission" date="2022-01" db="EMBL/GenBank/DDBJ databases">
        <title>Genome Sequence Resource for Two Populations of Ditylenchus destructor, the Migratory Endoparasitic Phytonematode.</title>
        <authorList>
            <person name="Zhang H."/>
            <person name="Lin R."/>
            <person name="Xie B."/>
        </authorList>
    </citation>
    <scope>NUCLEOTIDE SEQUENCE</scope>
    <source>
        <strain evidence="2">BazhouSP</strain>
    </source>
</reference>
<keyword evidence="1" id="KW-0812">Transmembrane</keyword>